<name>A0ABS4F1P1_9CLOT</name>
<sequence>MIKDTLITLVRDHNESGLILAKKYNIKNIILVSNKTEENKLKDLVEIYKENNENIIVNVIYDDINNVLLSRKDLADNIIINLTLENTLEGLKLLHKCREFKIDGIYVDISNKREYWFKDDLNLVEEELIDLYLEDMFKASGNNIISQESRLNKDDNILEFAKLIYKNIDLWNKYKQRLYDVEVFYHDYYNTNLVIIDEEKLSDEEKDILNKALDKFKSLNLININRDKKLKVTFLNDYLKSFIFKSGTWLEVLTESIVKGIKSIDEVKSGVVFLWNKPQGNIKNELDVVAVKDSVLVCISCKDSSKYDESTLNELQVYSSRIGGDRTKKILIATKKPKKSSVIDRAKEMGIHLIILNKDINKFKEKLESVINRP</sequence>
<accession>A0ABS4F1P1</accession>
<evidence type="ECO:0000313" key="2">
    <source>
        <dbReference type="EMBL" id="MBP1890163.1"/>
    </source>
</evidence>
<dbReference type="InterPro" id="IPR015093">
    <property type="entry name" value="Card1_endonucl_dom"/>
</dbReference>
<organism evidence="2 3">
    <name type="scientific">Clostridium moniliforme</name>
    <dbReference type="NCBI Taxonomy" id="39489"/>
    <lineage>
        <taxon>Bacteria</taxon>
        <taxon>Bacillati</taxon>
        <taxon>Bacillota</taxon>
        <taxon>Clostridia</taxon>
        <taxon>Eubacteriales</taxon>
        <taxon>Clostridiaceae</taxon>
        <taxon>Clostridium</taxon>
    </lineage>
</organism>
<dbReference type="Gene3D" id="3.40.1350.10">
    <property type="match status" value="1"/>
</dbReference>
<gene>
    <name evidence="2" type="ORF">J2Z53_001753</name>
</gene>
<dbReference type="InterPro" id="IPR011335">
    <property type="entry name" value="Restrct_endonuc-II-like"/>
</dbReference>
<dbReference type="Proteomes" id="UP000783390">
    <property type="component" value="Unassembled WGS sequence"/>
</dbReference>
<dbReference type="InterPro" id="IPR011856">
    <property type="entry name" value="tRNA_endonuc-like_dom_sf"/>
</dbReference>
<protein>
    <submittedName>
        <fullName evidence="2">Holliday junction resolvase</fullName>
    </submittedName>
</protein>
<proteinExistence type="predicted"/>
<feature type="domain" description="Card1 endonuclease" evidence="1">
    <location>
        <begin position="244"/>
        <end position="369"/>
    </location>
</feature>
<dbReference type="RefSeq" id="WP_209797092.1">
    <property type="nucleotide sequence ID" value="NZ_JAGGJZ010000005.1"/>
</dbReference>
<dbReference type="EMBL" id="JAGGJZ010000005">
    <property type="protein sequence ID" value="MBP1890163.1"/>
    <property type="molecule type" value="Genomic_DNA"/>
</dbReference>
<comment type="caution">
    <text evidence="2">The sequence shown here is derived from an EMBL/GenBank/DDBJ whole genome shotgun (WGS) entry which is preliminary data.</text>
</comment>
<reference evidence="2 3" key="1">
    <citation type="submission" date="2021-03" db="EMBL/GenBank/DDBJ databases">
        <title>Genomic Encyclopedia of Type Strains, Phase IV (KMG-IV): sequencing the most valuable type-strain genomes for metagenomic binning, comparative biology and taxonomic classification.</title>
        <authorList>
            <person name="Goeker M."/>
        </authorList>
    </citation>
    <scope>NUCLEOTIDE SEQUENCE [LARGE SCALE GENOMIC DNA]</scope>
    <source>
        <strain evidence="2 3">DSM 3984</strain>
    </source>
</reference>
<dbReference type="SUPFAM" id="SSF52980">
    <property type="entry name" value="Restriction endonuclease-like"/>
    <property type="match status" value="1"/>
</dbReference>
<evidence type="ECO:0000259" key="1">
    <source>
        <dbReference type="Pfam" id="PF09002"/>
    </source>
</evidence>
<evidence type="ECO:0000313" key="3">
    <source>
        <dbReference type="Proteomes" id="UP000783390"/>
    </source>
</evidence>
<dbReference type="Pfam" id="PF09002">
    <property type="entry name" value="Card1_endonuc"/>
    <property type="match status" value="1"/>
</dbReference>
<keyword evidence="3" id="KW-1185">Reference proteome</keyword>